<evidence type="ECO:0000256" key="1">
    <source>
        <dbReference type="SAM" id="MobiDB-lite"/>
    </source>
</evidence>
<keyword evidence="2" id="KW-1133">Transmembrane helix</keyword>
<evidence type="ECO:0000313" key="3">
    <source>
        <dbReference type="EMBL" id="JAD73686.1"/>
    </source>
</evidence>
<keyword evidence="2" id="KW-0812">Transmembrane</keyword>
<feature type="region of interest" description="Disordered" evidence="1">
    <location>
        <begin position="1"/>
        <end position="26"/>
    </location>
</feature>
<reference evidence="3" key="1">
    <citation type="submission" date="2014-09" db="EMBL/GenBank/DDBJ databases">
        <authorList>
            <person name="Magalhaes I.L.F."/>
            <person name="Oliveira U."/>
            <person name="Santos F.R."/>
            <person name="Vidigal T.H.D.A."/>
            <person name="Brescovit A.D."/>
            <person name="Santos A.J."/>
        </authorList>
    </citation>
    <scope>NUCLEOTIDE SEQUENCE</scope>
    <source>
        <tissue evidence="3">Shoot tissue taken approximately 20 cm above the soil surface</tissue>
    </source>
</reference>
<keyword evidence="2" id="KW-0472">Membrane</keyword>
<accession>A0A0A9CDP4</accession>
<dbReference type="EMBL" id="GBRH01224209">
    <property type="protein sequence ID" value="JAD73686.1"/>
    <property type="molecule type" value="Transcribed_RNA"/>
</dbReference>
<evidence type="ECO:0000256" key="2">
    <source>
        <dbReference type="SAM" id="Phobius"/>
    </source>
</evidence>
<name>A0A0A9CDP4_ARUDO</name>
<protein>
    <submittedName>
        <fullName evidence="3">Uncharacterized protein</fullName>
    </submittedName>
</protein>
<dbReference type="AlphaFoldDB" id="A0A0A9CDP4"/>
<feature type="transmembrane region" description="Helical" evidence="2">
    <location>
        <begin position="62"/>
        <end position="82"/>
    </location>
</feature>
<reference evidence="3" key="2">
    <citation type="journal article" date="2015" name="Data Brief">
        <title>Shoot transcriptome of the giant reed, Arundo donax.</title>
        <authorList>
            <person name="Barrero R.A."/>
            <person name="Guerrero F.D."/>
            <person name="Moolhuijzen P."/>
            <person name="Goolsby J.A."/>
            <person name="Tidwell J."/>
            <person name="Bellgard S.E."/>
            <person name="Bellgard M.I."/>
        </authorList>
    </citation>
    <scope>NUCLEOTIDE SEQUENCE</scope>
    <source>
        <tissue evidence="3">Shoot tissue taken approximately 20 cm above the soil surface</tissue>
    </source>
</reference>
<sequence>MPLFDSRTQPATSVLHGFPTPSCSSATQRQHLTLGWPLRGLGEPETELLDHSFKPRPSSLNGLLFSLTLPWVIFVCVTGSVASC</sequence>
<organism evidence="3">
    <name type="scientific">Arundo donax</name>
    <name type="common">Giant reed</name>
    <name type="synonym">Donax arundinaceus</name>
    <dbReference type="NCBI Taxonomy" id="35708"/>
    <lineage>
        <taxon>Eukaryota</taxon>
        <taxon>Viridiplantae</taxon>
        <taxon>Streptophyta</taxon>
        <taxon>Embryophyta</taxon>
        <taxon>Tracheophyta</taxon>
        <taxon>Spermatophyta</taxon>
        <taxon>Magnoliopsida</taxon>
        <taxon>Liliopsida</taxon>
        <taxon>Poales</taxon>
        <taxon>Poaceae</taxon>
        <taxon>PACMAD clade</taxon>
        <taxon>Arundinoideae</taxon>
        <taxon>Arundineae</taxon>
        <taxon>Arundo</taxon>
    </lineage>
</organism>
<feature type="compositionally biased region" description="Polar residues" evidence="1">
    <location>
        <begin position="1"/>
        <end position="12"/>
    </location>
</feature>
<proteinExistence type="predicted"/>